<evidence type="ECO:0000313" key="3">
    <source>
        <dbReference type="Proteomes" id="UP000314294"/>
    </source>
</evidence>
<dbReference type="Proteomes" id="UP000314294">
    <property type="component" value="Unassembled WGS sequence"/>
</dbReference>
<evidence type="ECO:0000256" key="1">
    <source>
        <dbReference type="SAM" id="MobiDB-lite"/>
    </source>
</evidence>
<name>A0A4Z2GGJ6_9TELE</name>
<sequence>MKTKGSGARACKNNLSCSTHFIPPGDSEAAPVMSCLPNAARRSEERDTQPEEEFTLTCRRTTDPDERTKRRSIAPRASTGNRMMRDYRSRAAASLQNPGQKCPAVRAGLFRVNEVVTVTASPGFTPVTLW</sequence>
<comment type="caution">
    <text evidence="2">The sequence shown here is derived from an EMBL/GenBank/DDBJ whole genome shotgun (WGS) entry which is preliminary data.</text>
</comment>
<dbReference type="AlphaFoldDB" id="A0A4Z2GGJ6"/>
<accession>A0A4Z2GGJ6</accession>
<gene>
    <name evidence="2" type="ORF">EYF80_037118</name>
</gene>
<evidence type="ECO:0000313" key="2">
    <source>
        <dbReference type="EMBL" id="TNN52667.1"/>
    </source>
</evidence>
<protein>
    <submittedName>
        <fullName evidence="2">Uncharacterized protein</fullName>
    </submittedName>
</protein>
<dbReference type="EMBL" id="SRLO01000539">
    <property type="protein sequence ID" value="TNN52667.1"/>
    <property type="molecule type" value="Genomic_DNA"/>
</dbReference>
<proteinExistence type="predicted"/>
<feature type="region of interest" description="Disordered" evidence="1">
    <location>
        <begin position="39"/>
        <end position="85"/>
    </location>
</feature>
<reference evidence="2 3" key="1">
    <citation type="submission" date="2019-03" db="EMBL/GenBank/DDBJ databases">
        <title>First draft genome of Liparis tanakae, snailfish: a comprehensive survey of snailfish specific genes.</title>
        <authorList>
            <person name="Kim W."/>
            <person name="Song I."/>
            <person name="Jeong J.-H."/>
            <person name="Kim D."/>
            <person name="Kim S."/>
            <person name="Ryu S."/>
            <person name="Song J.Y."/>
            <person name="Lee S.K."/>
        </authorList>
    </citation>
    <scope>NUCLEOTIDE SEQUENCE [LARGE SCALE GENOMIC DNA]</scope>
    <source>
        <tissue evidence="2">Muscle</tissue>
    </source>
</reference>
<organism evidence="2 3">
    <name type="scientific">Liparis tanakae</name>
    <name type="common">Tanaka's snailfish</name>
    <dbReference type="NCBI Taxonomy" id="230148"/>
    <lineage>
        <taxon>Eukaryota</taxon>
        <taxon>Metazoa</taxon>
        <taxon>Chordata</taxon>
        <taxon>Craniata</taxon>
        <taxon>Vertebrata</taxon>
        <taxon>Euteleostomi</taxon>
        <taxon>Actinopterygii</taxon>
        <taxon>Neopterygii</taxon>
        <taxon>Teleostei</taxon>
        <taxon>Neoteleostei</taxon>
        <taxon>Acanthomorphata</taxon>
        <taxon>Eupercaria</taxon>
        <taxon>Perciformes</taxon>
        <taxon>Cottioidei</taxon>
        <taxon>Cottales</taxon>
        <taxon>Liparidae</taxon>
        <taxon>Liparis</taxon>
    </lineage>
</organism>
<keyword evidence="3" id="KW-1185">Reference proteome</keyword>